<evidence type="ECO:0000313" key="8">
    <source>
        <dbReference type="Proteomes" id="UP000244989"/>
    </source>
</evidence>
<keyword evidence="4 6" id="KW-1133">Transmembrane helix</keyword>
<dbReference type="InterPro" id="IPR038330">
    <property type="entry name" value="TspO/MBR-related_sf"/>
</dbReference>
<dbReference type="OrthoDB" id="9774199at2"/>
<dbReference type="CDD" id="cd15904">
    <property type="entry name" value="TSPO_MBR"/>
    <property type="match status" value="1"/>
</dbReference>
<comment type="similarity">
    <text evidence="2">Belongs to the TspO/BZRP family.</text>
</comment>
<organism evidence="7 8">
    <name type="scientific">Corynebacterium yudongzhengii</name>
    <dbReference type="NCBI Taxonomy" id="2080740"/>
    <lineage>
        <taxon>Bacteria</taxon>
        <taxon>Bacillati</taxon>
        <taxon>Actinomycetota</taxon>
        <taxon>Actinomycetes</taxon>
        <taxon>Mycobacteriales</taxon>
        <taxon>Corynebacteriaceae</taxon>
        <taxon>Corynebacterium</taxon>
    </lineage>
</organism>
<reference evidence="8" key="1">
    <citation type="submission" date="2018-04" db="EMBL/GenBank/DDBJ databases">
        <authorList>
            <person name="Liu S."/>
            <person name="Wang Z."/>
            <person name="Li J."/>
        </authorList>
    </citation>
    <scope>NUCLEOTIDE SEQUENCE [LARGE SCALE GENOMIC DNA]</scope>
    <source>
        <strain evidence="8">2189</strain>
    </source>
</reference>
<dbReference type="GO" id="GO:0016020">
    <property type="term" value="C:membrane"/>
    <property type="evidence" value="ECO:0007669"/>
    <property type="project" value="UniProtKB-SubCell"/>
</dbReference>
<dbReference type="PANTHER" id="PTHR10057">
    <property type="entry name" value="PERIPHERAL-TYPE BENZODIAZEPINE RECEPTOR"/>
    <property type="match status" value="1"/>
</dbReference>
<dbReference type="Gene3D" id="1.20.1260.100">
    <property type="entry name" value="TspO/MBR protein"/>
    <property type="match status" value="1"/>
</dbReference>
<evidence type="ECO:0000313" key="7">
    <source>
        <dbReference type="EMBL" id="PWC01673.1"/>
    </source>
</evidence>
<dbReference type="AlphaFoldDB" id="A0A2U1T6S3"/>
<keyword evidence="5 6" id="KW-0472">Membrane</keyword>
<dbReference type="FunFam" id="1.20.1260.100:FF:000001">
    <property type="entry name" value="translocator protein 2"/>
    <property type="match status" value="1"/>
</dbReference>
<dbReference type="KEGG" id="cyz:C3B44_07535"/>
<evidence type="ECO:0000256" key="6">
    <source>
        <dbReference type="SAM" id="Phobius"/>
    </source>
</evidence>
<evidence type="ECO:0000256" key="5">
    <source>
        <dbReference type="ARBA" id="ARBA00023136"/>
    </source>
</evidence>
<keyword evidence="3 6" id="KW-0812">Transmembrane</keyword>
<proteinExistence type="inferred from homology"/>
<dbReference type="Proteomes" id="UP000244989">
    <property type="component" value="Unassembled WGS sequence"/>
</dbReference>
<comment type="caution">
    <text evidence="7">The sequence shown here is derived from an EMBL/GenBank/DDBJ whole genome shotgun (WGS) entry which is preliminary data.</text>
</comment>
<dbReference type="Pfam" id="PF03073">
    <property type="entry name" value="TspO_MBR"/>
    <property type="match status" value="1"/>
</dbReference>
<evidence type="ECO:0000256" key="2">
    <source>
        <dbReference type="ARBA" id="ARBA00007524"/>
    </source>
</evidence>
<evidence type="ECO:0000256" key="1">
    <source>
        <dbReference type="ARBA" id="ARBA00004141"/>
    </source>
</evidence>
<protein>
    <submittedName>
        <fullName evidence="7">Tryptophan-rich sensory protein</fullName>
    </submittedName>
</protein>
<accession>A0A2U1T6S3</accession>
<keyword evidence="8" id="KW-1185">Reference proteome</keyword>
<dbReference type="PIRSF" id="PIRSF005859">
    <property type="entry name" value="PBR"/>
    <property type="match status" value="1"/>
</dbReference>
<evidence type="ECO:0000256" key="3">
    <source>
        <dbReference type="ARBA" id="ARBA00022692"/>
    </source>
</evidence>
<dbReference type="InterPro" id="IPR004307">
    <property type="entry name" value="TspO_MBR"/>
</dbReference>
<feature type="transmembrane region" description="Helical" evidence="6">
    <location>
        <begin position="55"/>
        <end position="73"/>
    </location>
</feature>
<sequence length="169" mass="18150">MAKQKTAKKRWKNIGLAAGLTTVTAVVGSLATDPNSKWYKELDTPPWQPPTWAFPVAWTGLYAAIAASSAHVLNKLDRAGGKKAADKRRSFINELTANLVLNAGWSILFFQGKKNVVSAVEAALLALSSARLARKAGTITPAAGWALTPYVAWTSFATALTVEIARRNQ</sequence>
<evidence type="ECO:0000256" key="4">
    <source>
        <dbReference type="ARBA" id="ARBA00022989"/>
    </source>
</evidence>
<dbReference type="RefSeq" id="WP_108431839.1">
    <property type="nucleotide sequence ID" value="NZ_CP026947.1"/>
</dbReference>
<gene>
    <name evidence="7" type="ORF">DF222_06055</name>
</gene>
<comment type="subcellular location">
    <subcellularLocation>
        <location evidence="1">Membrane</location>
        <topology evidence="1">Multi-pass membrane protein</topology>
    </subcellularLocation>
</comment>
<name>A0A2U1T6S3_9CORY</name>
<dbReference type="PANTHER" id="PTHR10057:SF0">
    <property type="entry name" value="TRANSLOCATOR PROTEIN"/>
    <property type="match status" value="1"/>
</dbReference>
<dbReference type="EMBL" id="QEEZ01000009">
    <property type="protein sequence ID" value="PWC01673.1"/>
    <property type="molecule type" value="Genomic_DNA"/>
</dbReference>
<dbReference type="GO" id="GO:0033013">
    <property type="term" value="P:tetrapyrrole metabolic process"/>
    <property type="evidence" value="ECO:0007669"/>
    <property type="project" value="UniProtKB-ARBA"/>
</dbReference>